<evidence type="ECO:0000256" key="2">
    <source>
        <dbReference type="SAM" id="Coils"/>
    </source>
</evidence>
<keyword evidence="4" id="KW-0808">Transferase</keyword>
<dbReference type="Gene3D" id="1.10.510.10">
    <property type="entry name" value="Transferase(Phosphotransferase) domain 1"/>
    <property type="match status" value="1"/>
</dbReference>
<sequence length="538" mass="61802">MSNLEPMTCEHQQLQVKKRRSIRRAMRWDTQLPKDLELKLWQDPHGLLDQGETLHIKLSCSVVKLQHEGDTYVFKCQDLNDLGARAKNALSKTTGCRSMQNSTYLYRLGIPTPRPRACIETTVGPFKKRSYFLTDYVESTTLYRLMRHGSPDTARLQSIAEQIADILERLDELKVAHKDLKAENLLVDPLGKVWLIDLESITRYRQHCKPFRQRQGRDVSDLLHPRNWRSNPAAAEIVRQAILKKSFAAKLIEQSDEARQYLGEARPEENNSEQLFTVLIPSYNNAPTIASCVDSVCDIADEILVVDMGSTDGTHDIVRNKGIGCILGSATADRCEVLEVARQQAQHPWILQIMANERLNPELGRQVQDTLFFNPTKDGYRIGTTPCVQGTHLRYGGFQRSDSVRLYRRDLGNYELVEHMPELQPPDHRIGVLRSRLAVRTPESVVDDIKERVTASTERAERDFHRGQRSTWPKLLWRSSRKFIEAYLLRHGWRDGWAGLHACLMAMLETYTHEMTLVYLERSPEIEITAREAPRRAA</sequence>
<accession>A0A517MPQ2</accession>
<dbReference type="Gene3D" id="3.90.550.10">
    <property type="entry name" value="Spore Coat Polysaccharide Biosynthesis Protein SpsA, Chain A"/>
    <property type="match status" value="1"/>
</dbReference>
<dbReference type="InterPro" id="IPR008271">
    <property type="entry name" value="Ser/Thr_kinase_AS"/>
</dbReference>
<dbReference type="InterPro" id="IPR029044">
    <property type="entry name" value="Nucleotide-diphossugar_trans"/>
</dbReference>
<keyword evidence="2" id="KW-0175">Coiled coil</keyword>
<feature type="domain" description="Glycosyltransferase 2-like" evidence="3">
    <location>
        <begin position="277"/>
        <end position="320"/>
    </location>
</feature>
<gene>
    <name evidence="4" type="ORF">HG15A2_01220</name>
</gene>
<proteinExistence type="inferred from homology"/>
<organism evidence="4 5">
    <name type="scientific">Adhaeretor mobilis</name>
    <dbReference type="NCBI Taxonomy" id="1930276"/>
    <lineage>
        <taxon>Bacteria</taxon>
        <taxon>Pseudomonadati</taxon>
        <taxon>Planctomycetota</taxon>
        <taxon>Planctomycetia</taxon>
        <taxon>Pirellulales</taxon>
        <taxon>Lacipirellulaceae</taxon>
        <taxon>Adhaeretor</taxon>
    </lineage>
</organism>
<evidence type="ECO:0000256" key="1">
    <source>
        <dbReference type="ARBA" id="ARBA00038494"/>
    </source>
</evidence>
<dbReference type="GO" id="GO:0004672">
    <property type="term" value="F:protein kinase activity"/>
    <property type="evidence" value="ECO:0007669"/>
    <property type="project" value="InterPro"/>
</dbReference>
<protein>
    <submittedName>
        <fullName evidence="4">3-deoxy-D-manno-octulosonic-acid kinase</fullName>
    </submittedName>
</protein>
<keyword evidence="5" id="KW-1185">Reference proteome</keyword>
<dbReference type="KEGG" id="amob:HG15A2_01220"/>
<comment type="similarity">
    <text evidence="1">Belongs to the glycosyltransferase 2 family. WaaE/KdtX subfamily.</text>
</comment>
<dbReference type="EMBL" id="CP036263">
    <property type="protein sequence ID" value="QDS96863.1"/>
    <property type="molecule type" value="Genomic_DNA"/>
</dbReference>
<dbReference type="AlphaFoldDB" id="A0A517MPQ2"/>
<dbReference type="SUPFAM" id="SSF56112">
    <property type="entry name" value="Protein kinase-like (PK-like)"/>
    <property type="match status" value="1"/>
</dbReference>
<dbReference type="RefSeq" id="WP_145056807.1">
    <property type="nucleotide sequence ID" value="NZ_CP036263.1"/>
</dbReference>
<dbReference type="OrthoDB" id="9815923at2"/>
<keyword evidence="4" id="KW-0418">Kinase</keyword>
<evidence type="ECO:0000259" key="3">
    <source>
        <dbReference type="Pfam" id="PF00535"/>
    </source>
</evidence>
<evidence type="ECO:0000313" key="4">
    <source>
        <dbReference type="EMBL" id="QDS96863.1"/>
    </source>
</evidence>
<dbReference type="Pfam" id="PF00535">
    <property type="entry name" value="Glycos_transf_2"/>
    <property type="match status" value="1"/>
</dbReference>
<dbReference type="Pfam" id="PF06293">
    <property type="entry name" value="Kdo"/>
    <property type="match status" value="1"/>
</dbReference>
<dbReference type="InterPro" id="IPR011009">
    <property type="entry name" value="Kinase-like_dom_sf"/>
</dbReference>
<dbReference type="PANTHER" id="PTHR43630:SF2">
    <property type="entry name" value="GLYCOSYLTRANSFERASE"/>
    <property type="match status" value="1"/>
</dbReference>
<name>A0A517MPQ2_9BACT</name>
<dbReference type="InterPro" id="IPR001173">
    <property type="entry name" value="Glyco_trans_2-like"/>
</dbReference>
<dbReference type="Proteomes" id="UP000319852">
    <property type="component" value="Chromosome"/>
</dbReference>
<dbReference type="PROSITE" id="PS00108">
    <property type="entry name" value="PROTEIN_KINASE_ST"/>
    <property type="match status" value="1"/>
</dbReference>
<reference evidence="4 5" key="1">
    <citation type="submission" date="2019-02" db="EMBL/GenBank/DDBJ databases">
        <title>Deep-cultivation of Planctomycetes and their phenomic and genomic characterization uncovers novel biology.</title>
        <authorList>
            <person name="Wiegand S."/>
            <person name="Jogler M."/>
            <person name="Boedeker C."/>
            <person name="Pinto D."/>
            <person name="Vollmers J."/>
            <person name="Rivas-Marin E."/>
            <person name="Kohn T."/>
            <person name="Peeters S.H."/>
            <person name="Heuer A."/>
            <person name="Rast P."/>
            <person name="Oberbeckmann S."/>
            <person name="Bunk B."/>
            <person name="Jeske O."/>
            <person name="Meyerdierks A."/>
            <person name="Storesund J.E."/>
            <person name="Kallscheuer N."/>
            <person name="Luecker S."/>
            <person name="Lage O.M."/>
            <person name="Pohl T."/>
            <person name="Merkel B.J."/>
            <person name="Hornburger P."/>
            <person name="Mueller R.-W."/>
            <person name="Bruemmer F."/>
            <person name="Labrenz M."/>
            <person name="Spormann A.M."/>
            <person name="Op den Camp H."/>
            <person name="Overmann J."/>
            <person name="Amann R."/>
            <person name="Jetten M.S.M."/>
            <person name="Mascher T."/>
            <person name="Medema M.H."/>
            <person name="Devos D.P."/>
            <person name="Kaster A.-K."/>
            <person name="Ovreas L."/>
            <person name="Rohde M."/>
            <person name="Galperin M.Y."/>
            <person name="Jogler C."/>
        </authorList>
    </citation>
    <scope>NUCLEOTIDE SEQUENCE [LARGE SCALE GENOMIC DNA]</scope>
    <source>
        <strain evidence="4 5">HG15A2</strain>
    </source>
</reference>
<dbReference type="SUPFAM" id="SSF53448">
    <property type="entry name" value="Nucleotide-diphospho-sugar transferases"/>
    <property type="match status" value="1"/>
</dbReference>
<feature type="coiled-coil region" evidence="2">
    <location>
        <begin position="156"/>
        <end position="183"/>
    </location>
</feature>
<evidence type="ECO:0000313" key="5">
    <source>
        <dbReference type="Proteomes" id="UP000319852"/>
    </source>
</evidence>
<dbReference type="PANTHER" id="PTHR43630">
    <property type="entry name" value="POLY-BETA-1,6-N-ACETYL-D-GLUCOSAMINE SYNTHASE"/>
    <property type="match status" value="1"/>
</dbReference>